<feature type="transmembrane region" description="Helical" evidence="1">
    <location>
        <begin position="56"/>
        <end position="77"/>
    </location>
</feature>
<dbReference type="AlphaFoldDB" id="A0A2H0UC47"/>
<feature type="transmembrane region" description="Helical" evidence="1">
    <location>
        <begin position="89"/>
        <end position="113"/>
    </location>
</feature>
<keyword evidence="1" id="KW-0472">Membrane</keyword>
<dbReference type="EMBL" id="PFBL01000011">
    <property type="protein sequence ID" value="PIR83236.1"/>
    <property type="molecule type" value="Genomic_DNA"/>
</dbReference>
<keyword evidence="1" id="KW-1133">Transmembrane helix</keyword>
<comment type="caution">
    <text evidence="2">The sequence shown here is derived from an EMBL/GenBank/DDBJ whole genome shotgun (WGS) entry which is preliminary data.</text>
</comment>
<proteinExistence type="predicted"/>
<feature type="transmembrane region" description="Helical" evidence="1">
    <location>
        <begin position="125"/>
        <end position="145"/>
    </location>
</feature>
<dbReference type="Proteomes" id="UP000230179">
    <property type="component" value="Unassembled WGS sequence"/>
</dbReference>
<organism evidence="2 3">
    <name type="scientific">Candidatus Kaiserbacteria bacterium CG10_big_fil_rev_8_21_14_0_10_56_12</name>
    <dbReference type="NCBI Taxonomy" id="1974611"/>
    <lineage>
        <taxon>Bacteria</taxon>
        <taxon>Candidatus Kaiseribacteriota</taxon>
    </lineage>
</organism>
<keyword evidence="1" id="KW-0812">Transmembrane</keyword>
<reference evidence="3" key="1">
    <citation type="submission" date="2017-09" db="EMBL/GenBank/DDBJ databases">
        <title>Depth-based differentiation of microbial function through sediment-hosted aquifers and enrichment of novel symbionts in the deep terrestrial subsurface.</title>
        <authorList>
            <person name="Probst A.J."/>
            <person name="Ladd B."/>
            <person name="Jarett J.K."/>
            <person name="Geller-Mcgrath D.E."/>
            <person name="Sieber C.M.K."/>
            <person name="Emerson J.B."/>
            <person name="Anantharaman K."/>
            <person name="Thomas B.C."/>
            <person name="Malmstrom R."/>
            <person name="Stieglmeier M."/>
            <person name="Klingl A."/>
            <person name="Woyke T."/>
            <person name="Ryan C.M."/>
            <person name="Banfield J.F."/>
        </authorList>
    </citation>
    <scope>NUCLEOTIDE SEQUENCE [LARGE SCALE GENOMIC DNA]</scope>
</reference>
<evidence type="ECO:0000313" key="3">
    <source>
        <dbReference type="Proteomes" id="UP000230179"/>
    </source>
</evidence>
<accession>A0A2H0UC47</accession>
<gene>
    <name evidence="2" type="ORF">COU19_01440</name>
</gene>
<name>A0A2H0UC47_9BACT</name>
<sequence length="152" mass="16939">MTLAHKKALVFVLAGVTYLAGQYFRGVWFLHLSIGTCKNSVDDWGVFCNSPYVGTLGWPLIDLGAMMLVVAIVLLLANAETFHRWLKFTLYYVPIVVLLDLLIYPMSSGIGFIMSGPPLGYEKGIYPFGKLFVLITIGIVLWGWIRAHRAKA</sequence>
<evidence type="ECO:0000313" key="2">
    <source>
        <dbReference type="EMBL" id="PIR83236.1"/>
    </source>
</evidence>
<evidence type="ECO:0000256" key="1">
    <source>
        <dbReference type="SAM" id="Phobius"/>
    </source>
</evidence>
<protein>
    <submittedName>
        <fullName evidence="2">Uncharacterized protein</fullName>
    </submittedName>
</protein>